<organism evidence="1 2">
    <name type="scientific">Psychrobacter fozii</name>
    <dbReference type="NCBI Taxonomy" id="198480"/>
    <lineage>
        <taxon>Bacteria</taxon>
        <taxon>Pseudomonadati</taxon>
        <taxon>Pseudomonadota</taxon>
        <taxon>Gammaproteobacteria</taxon>
        <taxon>Moraxellales</taxon>
        <taxon>Moraxellaceae</taxon>
        <taxon>Psychrobacter</taxon>
    </lineage>
</organism>
<comment type="caution">
    <text evidence="1">The sequence shown here is derived from an EMBL/GenBank/DDBJ whole genome shotgun (WGS) entry which is preliminary data.</text>
</comment>
<protein>
    <submittedName>
        <fullName evidence="1">Uncharacterized protein</fullName>
    </submittedName>
</protein>
<sequence length="64" mass="7607">MMVTHSNLLNLIGCNSPVMTHRKQRFLVRFNQNYKNSSSNTFFIYSLIQYLDLIFNPAYPMPIY</sequence>
<accession>A0A2V4V7X0</accession>
<reference evidence="1 2" key="1">
    <citation type="submission" date="2018-06" db="EMBL/GenBank/DDBJ databases">
        <title>Genomic Encyclopedia of Type Strains, Phase III (KMG-III): the genomes of soil and plant-associated and newly described type strains.</title>
        <authorList>
            <person name="Whitman W."/>
        </authorList>
    </citation>
    <scope>NUCLEOTIDE SEQUENCE [LARGE SCALE GENOMIC DNA]</scope>
    <source>
        <strain evidence="1 2">CECT 5889</strain>
    </source>
</reference>
<dbReference type="EMBL" id="QJSU01000001">
    <property type="protein sequence ID" value="PYE40860.1"/>
    <property type="molecule type" value="Genomic_DNA"/>
</dbReference>
<gene>
    <name evidence="1" type="ORF">DFP82_101173</name>
</gene>
<proteinExistence type="predicted"/>
<evidence type="ECO:0000313" key="2">
    <source>
        <dbReference type="Proteomes" id="UP000247746"/>
    </source>
</evidence>
<keyword evidence="2" id="KW-1185">Reference proteome</keyword>
<dbReference type="Proteomes" id="UP000247746">
    <property type="component" value="Unassembled WGS sequence"/>
</dbReference>
<evidence type="ECO:0000313" key="1">
    <source>
        <dbReference type="EMBL" id="PYE40860.1"/>
    </source>
</evidence>
<name>A0A2V4V7X0_9GAMM</name>
<dbReference type="AlphaFoldDB" id="A0A2V4V7X0"/>